<dbReference type="PANTHER" id="PTHR36169:SF1">
    <property type="entry name" value="ACETATE KINASE EUTQ"/>
    <property type="match status" value="1"/>
</dbReference>
<sequence length="118" mass="13175">MVFEFKSERELYRIPKLQGAPPPVHFVDVFSSAKQDVANPLTGSYFLLEYAEQPEPAPPYDYDESGVVLKGILNIEDEKGNKASLQEGDTFFIHRGSNITFSSPRFAVAYKVASRASL</sequence>
<comment type="caution">
    <text evidence="1">The sequence shown here is derived from an EMBL/GenBank/DDBJ whole genome shotgun (WGS) entry which is preliminary data.</text>
</comment>
<dbReference type="AlphaFoldDB" id="A0AA38S5V6"/>
<dbReference type="EMBL" id="JANBVO010000009">
    <property type="protein sequence ID" value="KAJ9149915.1"/>
    <property type="molecule type" value="Genomic_DNA"/>
</dbReference>
<dbReference type="PANTHER" id="PTHR36169">
    <property type="entry name" value="ETHANOLAMINE UTILIZATION PROTEIN EUTQ"/>
    <property type="match status" value="1"/>
</dbReference>
<dbReference type="Gene3D" id="2.60.120.10">
    <property type="entry name" value="Jelly Rolls"/>
    <property type="match status" value="1"/>
</dbReference>
<reference evidence="1" key="1">
    <citation type="submission" date="2022-07" db="EMBL/GenBank/DDBJ databases">
        <title>Fungi with potential for degradation of polypropylene.</title>
        <authorList>
            <person name="Gostincar C."/>
        </authorList>
    </citation>
    <scope>NUCLEOTIDE SEQUENCE</scope>
    <source>
        <strain evidence="1">EXF-13308</strain>
    </source>
</reference>
<dbReference type="InterPro" id="IPR011051">
    <property type="entry name" value="RmlC_Cupin_sf"/>
</dbReference>
<name>A0AA38S5V6_9PEZI</name>
<evidence type="ECO:0000313" key="2">
    <source>
        <dbReference type="Proteomes" id="UP001174694"/>
    </source>
</evidence>
<dbReference type="InterPro" id="IPR010424">
    <property type="entry name" value="EutQ"/>
</dbReference>
<evidence type="ECO:0000313" key="1">
    <source>
        <dbReference type="EMBL" id="KAJ9149915.1"/>
    </source>
</evidence>
<proteinExistence type="predicted"/>
<gene>
    <name evidence="1" type="ORF">NKR23_g4137</name>
</gene>
<organism evidence="1 2">
    <name type="scientific">Pleurostoma richardsiae</name>
    <dbReference type="NCBI Taxonomy" id="41990"/>
    <lineage>
        <taxon>Eukaryota</taxon>
        <taxon>Fungi</taxon>
        <taxon>Dikarya</taxon>
        <taxon>Ascomycota</taxon>
        <taxon>Pezizomycotina</taxon>
        <taxon>Sordariomycetes</taxon>
        <taxon>Sordariomycetidae</taxon>
        <taxon>Calosphaeriales</taxon>
        <taxon>Pleurostomataceae</taxon>
        <taxon>Pleurostoma</taxon>
    </lineage>
</organism>
<accession>A0AA38S5V6</accession>
<evidence type="ECO:0008006" key="3">
    <source>
        <dbReference type="Google" id="ProtNLM"/>
    </source>
</evidence>
<keyword evidence="2" id="KW-1185">Reference proteome</keyword>
<dbReference type="Proteomes" id="UP001174694">
    <property type="component" value="Unassembled WGS sequence"/>
</dbReference>
<dbReference type="Pfam" id="PF06249">
    <property type="entry name" value="EutQ"/>
    <property type="match status" value="1"/>
</dbReference>
<protein>
    <recommendedName>
        <fullName evidence="3">(S)-ureidoglycine aminohydrolase cupin domain-containing protein</fullName>
    </recommendedName>
</protein>
<dbReference type="SUPFAM" id="SSF51182">
    <property type="entry name" value="RmlC-like cupins"/>
    <property type="match status" value="1"/>
</dbReference>
<dbReference type="InterPro" id="IPR014710">
    <property type="entry name" value="RmlC-like_jellyroll"/>
</dbReference>